<dbReference type="GO" id="GO:0042586">
    <property type="term" value="F:peptide deformylase activity"/>
    <property type="evidence" value="ECO:0007669"/>
    <property type="project" value="UniProtKB-EC"/>
</dbReference>
<feature type="binding site" evidence="2">
    <location>
        <position position="94"/>
    </location>
    <ligand>
        <name>Fe cation</name>
        <dbReference type="ChEBI" id="CHEBI:24875"/>
    </ligand>
</feature>
<dbReference type="NCBIfam" id="NF001159">
    <property type="entry name" value="PRK00150.1-3"/>
    <property type="match status" value="1"/>
</dbReference>
<feature type="binding site" evidence="2">
    <location>
        <position position="140"/>
    </location>
    <ligand>
        <name>Fe cation</name>
        <dbReference type="ChEBI" id="CHEBI:24875"/>
    </ligand>
</feature>
<keyword evidence="2 3" id="KW-0378">Hydrolase</keyword>
<dbReference type="CDD" id="cd00487">
    <property type="entry name" value="Pep_deformylase"/>
    <property type="match status" value="1"/>
</dbReference>
<dbReference type="PANTHER" id="PTHR10458:SF22">
    <property type="entry name" value="PEPTIDE DEFORMYLASE"/>
    <property type="match status" value="1"/>
</dbReference>
<dbReference type="EC" id="3.5.1.88" evidence="2"/>
<keyword evidence="2" id="KW-0408">Iron</keyword>
<keyword evidence="2" id="KW-0479">Metal-binding</keyword>
<comment type="function">
    <text evidence="2">Removes the formyl group from the N-terminal Met of newly synthesized proteins. Requires at least a dipeptide for an efficient rate of reaction. N-terminal L-methionine is a prerequisite for activity but the enzyme has broad specificity at other positions.</text>
</comment>
<dbReference type="Gene3D" id="3.90.45.10">
    <property type="entry name" value="Peptide deformylase"/>
    <property type="match status" value="1"/>
</dbReference>
<gene>
    <name evidence="2 3" type="primary">def</name>
    <name evidence="3" type="ORF">AB2B41_02245</name>
</gene>
<dbReference type="RefSeq" id="WP_367876106.1">
    <property type="nucleotide sequence ID" value="NZ_JBFNXX010000001.1"/>
</dbReference>
<feature type="active site" evidence="2">
    <location>
        <position position="137"/>
    </location>
</feature>
<dbReference type="HAMAP" id="MF_00163">
    <property type="entry name" value="Pep_deformylase"/>
    <property type="match status" value="1"/>
</dbReference>
<organism evidence="3 4">
    <name type="scientific">Sulfitobacter sediminis</name>
    <dbReference type="NCBI Taxonomy" id="3234186"/>
    <lineage>
        <taxon>Bacteria</taxon>
        <taxon>Pseudomonadati</taxon>
        <taxon>Pseudomonadota</taxon>
        <taxon>Alphaproteobacteria</taxon>
        <taxon>Rhodobacterales</taxon>
        <taxon>Roseobacteraceae</taxon>
        <taxon>Sulfitobacter</taxon>
    </lineage>
</organism>
<proteinExistence type="inferred from homology"/>
<dbReference type="Proteomes" id="UP001556098">
    <property type="component" value="Unassembled WGS sequence"/>
</dbReference>
<evidence type="ECO:0000313" key="4">
    <source>
        <dbReference type="Proteomes" id="UP001556098"/>
    </source>
</evidence>
<evidence type="ECO:0000313" key="3">
    <source>
        <dbReference type="EMBL" id="MEW9918409.1"/>
    </source>
</evidence>
<accession>A0ABV3RHH6</accession>
<dbReference type="InterPro" id="IPR036821">
    <property type="entry name" value="Peptide_deformylase_sf"/>
</dbReference>
<keyword evidence="2" id="KW-0648">Protein biosynthesis</keyword>
<comment type="similarity">
    <text evidence="1 2">Belongs to the polypeptide deformylase family.</text>
</comment>
<dbReference type="EMBL" id="JBFNXX010000001">
    <property type="protein sequence ID" value="MEW9918409.1"/>
    <property type="molecule type" value="Genomic_DNA"/>
</dbReference>
<dbReference type="PRINTS" id="PR01576">
    <property type="entry name" value="PDEFORMYLASE"/>
</dbReference>
<comment type="catalytic activity">
    <reaction evidence="2">
        <text>N-terminal N-formyl-L-methionyl-[peptide] + H2O = N-terminal L-methionyl-[peptide] + formate</text>
        <dbReference type="Rhea" id="RHEA:24420"/>
        <dbReference type="Rhea" id="RHEA-COMP:10639"/>
        <dbReference type="Rhea" id="RHEA-COMP:10640"/>
        <dbReference type="ChEBI" id="CHEBI:15377"/>
        <dbReference type="ChEBI" id="CHEBI:15740"/>
        <dbReference type="ChEBI" id="CHEBI:49298"/>
        <dbReference type="ChEBI" id="CHEBI:64731"/>
        <dbReference type="EC" id="3.5.1.88"/>
    </reaction>
</comment>
<evidence type="ECO:0000256" key="2">
    <source>
        <dbReference type="HAMAP-Rule" id="MF_00163"/>
    </source>
</evidence>
<feature type="binding site" evidence="2">
    <location>
        <position position="136"/>
    </location>
    <ligand>
        <name>Fe cation</name>
        <dbReference type="ChEBI" id="CHEBI:24875"/>
    </ligand>
</feature>
<comment type="caution">
    <text evidence="3">The sequence shown here is derived from an EMBL/GenBank/DDBJ whole genome shotgun (WGS) entry which is preliminary data.</text>
</comment>
<dbReference type="Pfam" id="PF01327">
    <property type="entry name" value="Pep_deformylase"/>
    <property type="match status" value="1"/>
</dbReference>
<reference evidence="3 4" key="1">
    <citation type="submission" date="2024-07" db="EMBL/GenBank/DDBJ databases">
        <title>Marimonas sp.nov., isolated from tidal-flat sediment.</title>
        <authorList>
            <person name="Jayan J.N."/>
            <person name="Lee S.S."/>
        </authorList>
    </citation>
    <scope>NUCLEOTIDE SEQUENCE [LARGE SCALE GENOMIC DNA]</scope>
    <source>
        <strain evidence="3 4">MJW-29</strain>
    </source>
</reference>
<dbReference type="PANTHER" id="PTHR10458">
    <property type="entry name" value="PEPTIDE DEFORMYLASE"/>
    <property type="match status" value="1"/>
</dbReference>
<dbReference type="InterPro" id="IPR023635">
    <property type="entry name" value="Peptide_deformylase"/>
</dbReference>
<dbReference type="NCBIfam" id="TIGR00079">
    <property type="entry name" value="pept_deformyl"/>
    <property type="match status" value="1"/>
</dbReference>
<keyword evidence="4" id="KW-1185">Reference proteome</keyword>
<evidence type="ECO:0000256" key="1">
    <source>
        <dbReference type="ARBA" id="ARBA00010759"/>
    </source>
</evidence>
<dbReference type="PIRSF" id="PIRSF004749">
    <property type="entry name" value="Pep_def"/>
    <property type="match status" value="1"/>
</dbReference>
<name>A0ABV3RHH6_9RHOB</name>
<sequence length="165" mass="17851">MSLLPILKWPDPRLAQVCAPVDGITPEIEKLAADMLETMYDAPGRGLAAPQVGAMQRLFVMDTTWKEGAPAPLVCINPVLQEVSDERATMTEGCLSIPGVSAEVSRPARVRMVWTGLDGARHVQGFDGFAAVCVQHELDHLDGIVTFDHLDPETRASLIADYEAA</sequence>
<protein>
    <recommendedName>
        <fullName evidence="2">Peptide deformylase</fullName>
        <shortName evidence="2">PDF</shortName>
        <ecNumber evidence="2">3.5.1.88</ecNumber>
    </recommendedName>
    <alternativeName>
        <fullName evidence="2">Polypeptide deformylase</fullName>
    </alternativeName>
</protein>
<comment type="cofactor">
    <cofactor evidence="2">
        <name>Fe(2+)</name>
        <dbReference type="ChEBI" id="CHEBI:29033"/>
    </cofactor>
    <text evidence="2">Binds 1 Fe(2+) ion.</text>
</comment>
<dbReference type="SUPFAM" id="SSF56420">
    <property type="entry name" value="Peptide deformylase"/>
    <property type="match status" value="1"/>
</dbReference>